<dbReference type="EMBL" id="JAAEDL010000022">
    <property type="protein sequence ID" value="MBR0682772.1"/>
    <property type="molecule type" value="Genomic_DNA"/>
</dbReference>
<organism evidence="2 3">
    <name type="scientific">Neoroseomonas eburnea</name>
    <dbReference type="NCBI Taxonomy" id="1346889"/>
    <lineage>
        <taxon>Bacteria</taxon>
        <taxon>Pseudomonadati</taxon>
        <taxon>Pseudomonadota</taxon>
        <taxon>Alphaproteobacteria</taxon>
        <taxon>Acetobacterales</taxon>
        <taxon>Acetobacteraceae</taxon>
        <taxon>Neoroseomonas</taxon>
    </lineage>
</organism>
<name>A0A9X9XGD6_9PROT</name>
<accession>A0A9X9XGD6</accession>
<proteinExistence type="predicted"/>
<reference evidence="2" key="1">
    <citation type="submission" date="2020-01" db="EMBL/GenBank/DDBJ databases">
        <authorList>
            <person name="Rat A."/>
        </authorList>
    </citation>
    <scope>NUCLEOTIDE SEQUENCE</scope>
    <source>
        <strain evidence="2">LMG 31228</strain>
    </source>
</reference>
<dbReference type="AlphaFoldDB" id="A0A9X9XGD6"/>
<evidence type="ECO:0000313" key="3">
    <source>
        <dbReference type="Proteomes" id="UP001138709"/>
    </source>
</evidence>
<sequence length="77" mass="7771">MTLDLSPNQPTEDAAAPGSDAGPALAVIATLVTTNGVVVQVGERPDGALVLSPNGNRLPLVFDRHQAGALRSVLAEG</sequence>
<dbReference type="Proteomes" id="UP001138709">
    <property type="component" value="Unassembled WGS sequence"/>
</dbReference>
<keyword evidence="3" id="KW-1185">Reference proteome</keyword>
<feature type="region of interest" description="Disordered" evidence="1">
    <location>
        <begin position="1"/>
        <end position="20"/>
    </location>
</feature>
<gene>
    <name evidence="2" type="ORF">GXW74_19930</name>
</gene>
<reference evidence="2" key="2">
    <citation type="journal article" date="2021" name="Syst. Appl. Microbiol.">
        <title>Roseomonas hellenica sp. nov., isolated from roots of wild-growing Alkanna tinctoria.</title>
        <authorList>
            <person name="Rat A."/>
            <person name="Naranjo H.D."/>
            <person name="Lebbe L."/>
            <person name="Cnockaert M."/>
            <person name="Krigas N."/>
            <person name="Grigoriadou K."/>
            <person name="Maloupa E."/>
            <person name="Willems A."/>
        </authorList>
    </citation>
    <scope>NUCLEOTIDE SEQUENCE</scope>
    <source>
        <strain evidence="2">LMG 31228</strain>
    </source>
</reference>
<protein>
    <submittedName>
        <fullName evidence="2">Uncharacterized protein</fullName>
    </submittedName>
</protein>
<evidence type="ECO:0000313" key="2">
    <source>
        <dbReference type="EMBL" id="MBR0682772.1"/>
    </source>
</evidence>
<comment type="caution">
    <text evidence="2">The sequence shown here is derived from an EMBL/GenBank/DDBJ whole genome shotgun (WGS) entry which is preliminary data.</text>
</comment>
<evidence type="ECO:0000256" key="1">
    <source>
        <dbReference type="SAM" id="MobiDB-lite"/>
    </source>
</evidence>
<dbReference type="RefSeq" id="WP_211848309.1">
    <property type="nucleotide sequence ID" value="NZ_JAAEDL010000022.1"/>
</dbReference>
<feature type="compositionally biased region" description="Polar residues" evidence="1">
    <location>
        <begin position="1"/>
        <end position="11"/>
    </location>
</feature>